<dbReference type="SUPFAM" id="SSF51735">
    <property type="entry name" value="NAD(P)-binding Rossmann-fold domains"/>
    <property type="match status" value="1"/>
</dbReference>
<dbReference type="InterPro" id="IPR020904">
    <property type="entry name" value="Sc_DH/Rdtase_CS"/>
</dbReference>
<evidence type="ECO:0000256" key="2">
    <source>
        <dbReference type="ARBA" id="ARBA00023002"/>
    </source>
</evidence>
<dbReference type="GO" id="GO:0016491">
    <property type="term" value="F:oxidoreductase activity"/>
    <property type="evidence" value="ECO:0007669"/>
    <property type="project" value="UniProtKB-KW"/>
</dbReference>
<dbReference type="PROSITE" id="PS00061">
    <property type="entry name" value="ADH_SHORT"/>
    <property type="match status" value="1"/>
</dbReference>
<comment type="similarity">
    <text evidence="1 3">Belongs to the short-chain dehydrogenases/reductases (SDR) family.</text>
</comment>
<evidence type="ECO:0000313" key="4">
    <source>
        <dbReference type="EMBL" id="MBB6451696.1"/>
    </source>
</evidence>
<dbReference type="InterPro" id="IPR002347">
    <property type="entry name" value="SDR_fam"/>
</dbReference>
<evidence type="ECO:0000256" key="3">
    <source>
        <dbReference type="RuleBase" id="RU000363"/>
    </source>
</evidence>
<dbReference type="PRINTS" id="PR00080">
    <property type="entry name" value="SDRFAMILY"/>
</dbReference>
<comment type="caution">
    <text evidence="4">The sequence shown here is derived from an EMBL/GenBank/DDBJ whole genome shotgun (WGS) entry which is preliminary data.</text>
</comment>
<sequence length="268" mass="29373">MGNKSKNGKLNGKRILITGAAGGIATEAIRLFKKEGAQVIGIDLSADEDIIQADIRDVEAVKRAVAEAESRMGGIDVLINNAGIGSPQDSGEFPSEKARLVMDVNLFGTWNMTAAALPALIKSRGHVINVASGLALANVAYNAVYSASKRAITSYSDVLRQEYKSRIHVTTLYPAFMRTNITKKSSIGDTVRVETVQHAANALLKAIIQKPRDLTTSRRSGFEMFMARHFRRTVDRILLNRSKKIELKRGKPSFVKDFTEQTVPDEIN</sequence>
<dbReference type="CDD" id="cd05233">
    <property type="entry name" value="SDR_c"/>
    <property type="match status" value="1"/>
</dbReference>
<accession>A0A841PWJ5</accession>
<dbReference type="AlphaFoldDB" id="A0A841PWJ5"/>
<dbReference type="PANTHER" id="PTHR44196:SF1">
    <property type="entry name" value="DEHYDROGENASE_REDUCTASE SDR FAMILY MEMBER 7B"/>
    <property type="match status" value="1"/>
</dbReference>
<dbReference type="Proteomes" id="UP000581688">
    <property type="component" value="Unassembled WGS sequence"/>
</dbReference>
<dbReference type="PANTHER" id="PTHR44196">
    <property type="entry name" value="DEHYDROGENASE/REDUCTASE SDR FAMILY MEMBER 7B"/>
    <property type="match status" value="1"/>
</dbReference>
<proteinExistence type="inferred from homology"/>
<dbReference type="Gene3D" id="3.40.50.720">
    <property type="entry name" value="NAD(P)-binding Rossmann-like Domain"/>
    <property type="match status" value="1"/>
</dbReference>
<organism evidence="4 5">
    <name type="scientific">Salirhabdus euzebyi</name>
    <dbReference type="NCBI Taxonomy" id="394506"/>
    <lineage>
        <taxon>Bacteria</taxon>
        <taxon>Bacillati</taxon>
        <taxon>Bacillota</taxon>
        <taxon>Bacilli</taxon>
        <taxon>Bacillales</taxon>
        <taxon>Bacillaceae</taxon>
        <taxon>Salirhabdus</taxon>
    </lineage>
</organism>
<gene>
    <name evidence="4" type="ORF">HNQ94_000117</name>
</gene>
<evidence type="ECO:0000256" key="1">
    <source>
        <dbReference type="ARBA" id="ARBA00006484"/>
    </source>
</evidence>
<dbReference type="InterPro" id="IPR036291">
    <property type="entry name" value="NAD(P)-bd_dom_sf"/>
</dbReference>
<protein>
    <submittedName>
        <fullName evidence="4">Short-subunit dehydrogenase</fullName>
    </submittedName>
</protein>
<dbReference type="GO" id="GO:0016020">
    <property type="term" value="C:membrane"/>
    <property type="evidence" value="ECO:0007669"/>
    <property type="project" value="TreeGrafter"/>
</dbReference>
<keyword evidence="2" id="KW-0560">Oxidoreductase</keyword>
<name>A0A841PWJ5_9BACI</name>
<dbReference type="Pfam" id="PF00106">
    <property type="entry name" value="adh_short"/>
    <property type="match status" value="1"/>
</dbReference>
<dbReference type="RefSeq" id="WP_174496317.1">
    <property type="nucleotide sequence ID" value="NZ_CADDWK010000007.1"/>
</dbReference>
<keyword evidence="5" id="KW-1185">Reference proteome</keyword>
<dbReference type="PRINTS" id="PR00081">
    <property type="entry name" value="GDHRDH"/>
</dbReference>
<evidence type="ECO:0000313" key="5">
    <source>
        <dbReference type="Proteomes" id="UP000581688"/>
    </source>
</evidence>
<reference evidence="4 5" key="1">
    <citation type="submission" date="2020-08" db="EMBL/GenBank/DDBJ databases">
        <title>Genomic Encyclopedia of Type Strains, Phase IV (KMG-IV): sequencing the most valuable type-strain genomes for metagenomic binning, comparative biology and taxonomic classification.</title>
        <authorList>
            <person name="Goeker M."/>
        </authorList>
    </citation>
    <scope>NUCLEOTIDE SEQUENCE [LARGE SCALE GENOMIC DNA]</scope>
    <source>
        <strain evidence="4 5">DSM 19612</strain>
    </source>
</reference>
<dbReference type="EMBL" id="JACHGH010000001">
    <property type="protein sequence ID" value="MBB6451696.1"/>
    <property type="molecule type" value="Genomic_DNA"/>
</dbReference>